<feature type="chain" id="PRO_5031549452" description="T9SS type A sorting domain-containing protein" evidence="1">
    <location>
        <begin position="24"/>
        <end position="731"/>
    </location>
</feature>
<accession>A0A7Y2E8R7</accession>
<dbReference type="Gene3D" id="2.130.10.10">
    <property type="entry name" value="YVTN repeat-like/Quinoprotein amine dehydrogenase"/>
    <property type="match status" value="3"/>
</dbReference>
<dbReference type="Pfam" id="PF07494">
    <property type="entry name" value="Reg_prop"/>
    <property type="match status" value="1"/>
</dbReference>
<dbReference type="SUPFAM" id="SSF63829">
    <property type="entry name" value="Calcium-dependent phosphotriesterase"/>
    <property type="match status" value="1"/>
</dbReference>
<evidence type="ECO:0000313" key="3">
    <source>
        <dbReference type="Proteomes" id="UP000547674"/>
    </source>
</evidence>
<proteinExistence type="predicted"/>
<gene>
    <name evidence="2" type="ORF">HKN21_08140</name>
</gene>
<name>A0A7Y2E8R7_UNCEI</name>
<dbReference type="Proteomes" id="UP000547674">
    <property type="component" value="Unassembled WGS sequence"/>
</dbReference>
<feature type="signal peptide" evidence="1">
    <location>
        <begin position="1"/>
        <end position="23"/>
    </location>
</feature>
<sequence length="731" mass="79335">MIKRILLFSALALLCHWPATVSAQLVQGITPFLNASNLQEVAAGDNGVLWFASNGGALRFDTTSEQWSVFPRRSVGGPVGNDLVTVAVDESGLVWTGSGSRGVSTYDQATDRWEEFIEIPSASVKVIRTAGSAVYIGTQSGLALRVRANRTDICNEIDTSCIVPSFDVNDYAVLDGELWVATTEGLGKFDGEFWVESTELPDGSVGQASLSLVTFNNQLWEAIPGQVRVLDNGTWTDTNVNASKLVVTDGSLFAYTENQLWEYVNSAWVERSVVLSGQSPAIRDLERVGDNLFLATDLGLLRVINYRNNSVGELSVPPGPQIPDFHRGMAITPDGTVWAGNTEGVLSYDGDSWSVFAKGENGLDREWVFAMIAAQNDVVVGHCCCDNPPRCRVDVRRDGAFLNLDVYDIWAMALDPQGRLWLGTNNTGVVVLEQDGSGVWNVIREITNSNTNGALRSNSVRALAVTRDGTYFGHTTVVGVDFWPHGGDITQFNDLTWSAISIASGLLDGNIAAMATQDLDVFVGSSSGLHRVRNGQVLNRWETTTGEVGDLPRIVRAITVDRLGGVWAGTNDGLFYLESRNADLRLFNTVNSDLTSNDVFSSALHPIDGSVWLGTAEGITRVNPVEVGGRQTGEDTYVLYPNPFRAEDGHVRVTLAFSARGAAPTAAGDMIEEARILDLTGREVGEFRRQNTEWLWNIVNTQGDLVVPGMYVVRCVTSSGEVINLKLGILR</sequence>
<reference evidence="2 3" key="1">
    <citation type="submission" date="2020-03" db="EMBL/GenBank/DDBJ databases">
        <title>Metabolic flexibility allows generalist bacteria to become dominant in a frequently disturbed ecosystem.</title>
        <authorList>
            <person name="Chen Y.-J."/>
            <person name="Leung P.M."/>
            <person name="Bay S.K."/>
            <person name="Hugenholtz P."/>
            <person name="Kessler A.J."/>
            <person name="Shelley G."/>
            <person name="Waite D.W."/>
            <person name="Cook P.L."/>
            <person name="Greening C."/>
        </authorList>
    </citation>
    <scope>NUCLEOTIDE SEQUENCE [LARGE SCALE GENOMIC DNA]</scope>
    <source>
        <strain evidence="2">SS_bin_28</strain>
    </source>
</reference>
<evidence type="ECO:0000313" key="2">
    <source>
        <dbReference type="EMBL" id="NNF06715.1"/>
    </source>
</evidence>
<keyword evidence="1" id="KW-0732">Signal</keyword>
<dbReference type="InterPro" id="IPR011110">
    <property type="entry name" value="Reg_prop"/>
</dbReference>
<comment type="caution">
    <text evidence="2">The sequence shown here is derived from an EMBL/GenBank/DDBJ whole genome shotgun (WGS) entry which is preliminary data.</text>
</comment>
<dbReference type="EMBL" id="JABDJR010000319">
    <property type="protein sequence ID" value="NNF06715.1"/>
    <property type="molecule type" value="Genomic_DNA"/>
</dbReference>
<protein>
    <recommendedName>
        <fullName evidence="4">T9SS type A sorting domain-containing protein</fullName>
    </recommendedName>
</protein>
<dbReference type="InterPro" id="IPR015943">
    <property type="entry name" value="WD40/YVTN_repeat-like_dom_sf"/>
</dbReference>
<dbReference type="AlphaFoldDB" id="A0A7Y2E8R7"/>
<organism evidence="2 3">
    <name type="scientific">Eiseniibacteriota bacterium</name>
    <dbReference type="NCBI Taxonomy" id="2212470"/>
    <lineage>
        <taxon>Bacteria</taxon>
        <taxon>Candidatus Eiseniibacteriota</taxon>
    </lineage>
</organism>
<evidence type="ECO:0000256" key="1">
    <source>
        <dbReference type="SAM" id="SignalP"/>
    </source>
</evidence>
<dbReference type="SUPFAM" id="SSF101898">
    <property type="entry name" value="NHL repeat"/>
    <property type="match status" value="1"/>
</dbReference>
<evidence type="ECO:0008006" key="4">
    <source>
        <dbReference type="Google" id="ProtNLM"/>
    </source>
</evidence>